<dbReference type="InterPro" id="IPR005303">
    <property type="entry name" value="MOCOS_middle"/>
</dbReference>
<dbReference type="SUPFAM" id="SSF50800">
    <property type="entry name" value="PK beta-barrel domain-like"/>
    <property type="match status" value="1"/>
</dbReference>
<dbReference type="SUPFAM" id="SSF141673">
    <property type="entry name" value="MOSC N-terminal domain-like"/>
    <property type="match status" value="1"/>
</dbReference>
<organism evidence="2 3">
    <name type="scientific">Pedobacter yonginense</name>
    <dbReference type="NCBI Taxonomy" id="651869"/>
    <lineage>
        <taxon>Bacteria</taxon>
        <taxon>Pseudomonadati</taxon>
        <taxon>Bacteroidota</taxon>
        <taxon>Sphingobacteriia</taxon>
        <taxon>Sphingobacteriales</taxon>
        <taxon>Sphingobacteriaceae</taxon>
        <taxon>Pedobacter</taxon>
    </lineage>
</organism>
<name>A0A317EQV5_9SPHI</name>
<accession>A0A317EQV5</accession>
<dbReference type="Proteomes" id="UP000245379">
    <property type="component" value="Unassembled WGS sequence"/>
</dbReference>
<dbReference type="InterPro" id="IPR011037">
    <property type="entry name" value="Pyrv_Knase-like_insert_dom_sf"/>
</dbReference>
<proteinExistence type="predicted"/>
<dbReference type="AlphaFoldDB" id="A0A317EQV5"/>
<dbReference type="OrthoDB" id="581532at2"/>
<feature type="domain" description="MOSC" evidence="1">
    <location>
        <begin position="127"/>
        <end position="267"/>
    </location>
</feature>
<evidence type="ECO:0000259" key="1">
    <source>
        <dbReference type="PROSITE" id="PS51340"/>
    </source>
</evidence>
<reference evidence="2 3" key="1">
    <citation type="submission" date="2018-05" db="EMBL/GenBank/DDBJ databases">
        <title>Pedobacter paludis sp. nov., isolated from wetland soil.</title>
        <authorList>
            <person name="Zhang Y."/>
            <person name="Wang G."/>
        </authorList>
    </citation>
    <scope>NUCLEOTIDE SEQUENCE [LARGE SCALE GENOMIC DNA]</scope>
    <source>
        <strain evidence="2 3">KCTC22721</strain>
    </source>
</reference>
<dbReference type="PROSITE" id="PS51340">
    <property type="entry name" value="MOSC"/>
    <property type="match status" value="1"/>
</dbReference>
<dbReference type="PANTHER" id="PTHR14237:SF19">
    <property type="entry name" value="MITOCHONDRIAL AMIDOXIME REDUCING COMPONENT 1"/>
    <property type="match status" value="1"/>
</dbReference>
<dbReference type="Pfam" id="PF03476">
    <property type="entry name" value="MOSC_N"/>
    <property type="match status" value="1"/>
</dbReference>
<dbReference type="GO" id="GO:0030151">
    <property type="term" value="F:molybdenum ion binding"/>
    <property type="evidence" value="ECO:0007669"/>
    <property type="project" value="InterPro"/>
</dbReference>
<dbReference type="InterPro" id="IPR005302">
    <property type="entry name" value="MoCF_Sase_C"/>
</dbReference>
<gene>
    <name evidence="2" type="ORF">DHW03_02680</name>
</gene>
<evidence type="ECO:0000313" key="2">
    <source>
        <dbReference type="EMBL" id="PWS28765.1"/>
    </source>
</evidence>
<evidence type="ECO:0000313" key="3">
    <source>
        <dbReference type="Proteomes" id="UP000245379"/>
    </source>
</evidence>
<dbReference type="Pfam" id="PF03473">
    <property type="entry name" value="MOSC"/>
    <property type="match status" value="1"/>
</dbReference>
<dbReference type="GO" id="GO:0003824">
    <property type="term" value="F:catalytic activity"/>
    <property type="evidence" value="ECO:0007669"/>
    <property type="project" value="InterPro"/>
</dbReference>
<comment type="caution">
    <text evidence="2">The sequence shown here is derived from an EMBL/GenBank/DDBJ whole genome shotgun (WGS) entry which is preliminary data.</text>
</comment>
<sequence length="270" mass="30606">MDKFYLSEINIYPIKSLGGISVQSAFIEDKGLQYDRRWMLVDEDGEFITQRKHFQLSLLQVQILNNVLTVSHKTDANQNISFDLEAQTGSSIPVKIWDDDSTGIEVSHEVSEWFSHFMNMKVKLVRMPIDEKRLVETPFATNNEVVSFADGYPTLLIGQSALDGLNEKLAEPILMDRFRPNLVFTGGAAHIEDQFEVFKIGKVEFKAVKPCSRCVLITINQQTGNKGQEPLKTLANYRNVNNKIMFGQNLLHKGSGLISVGDEIHIETWK</sequence>
<dbReference type="RefSeq" id="WP_109924195.1">
    <property type="nucleotide sequence ID" value="NZ_QGNZ01000001.1"/>
</dbReference>
<keyword evidence="3" id="KW-1185">Reference proteome</keyword>
<dbReference type="EMBL" id="QGNZ01000001">
    <property type="protein sequence ID" value="PWS28765.1"/>
    <property type="molecule type" value="Genomic_DNA"/>
</dbReference>
<protein>
    <submittedName>
        <fullName evidence="2">MOSC domain-containing protein</fullName>
    </submittedName>
</protein>
<dbReference type="GO" id="GO:0030170">
    <property type="term" value="F:pyridoxal phosphate binding"/>
    <property type="evidence" value="ECO:0007669"/>
    <property type="project" value="InterPro"/>
</dbReference>
<dbReference type="PANTHER" id="PTHR14237">
    <property type="entry name" value="MOLYBDOPTERIN COFACTOR SULFURASE MOSC"/>
    <property type="match status" value="1"/>
</dbReference>